<accession>A0A849SIM1</accession>
<sequence>MRARIFAVAALALFLAATAHAQVARQDVFWARSTGGAAITLDGLLNEPAWAQAESLKIRWQQDTGIPGSGYKAEGGILPVDPTRATIKFLTVGNRLYMAAIVPDSSIGGSEEFNRFDGILMQFKDKTVVGAHPAPPAEFLYSWWYPGTSQNPRAVNKLPGFVGKWGNFPPDTARTPTQIDNWNAVTVVTGITNADGISPADSTDKRWVVEMMFNLEGVGYDITDADGDIVAFNLSLYDCDWFWTNPLSFFFSVNRTWWQGPWGNSAGYNSVRLFARPNVTIASGAVPVVAPELIVPNAGNYPVPAIDGQLNDQVWSHAPHFDIRYGDDANFATYPGLGPVLSGQYQPVIAGNQAFIGDPADATVYYFVRDDSLFLGFDVRDQFVQYSLDENLYDGFRVSLNEYTLHDLVDHVLQGRRLTFQVGPTGQAKTLDYLTTMQDTSGTARVRLFLKPGTVVDNPPQALDNGYQAELVVNLRGLGYPAGLGERRLHWGITHIDGDQFSAPEDTYGARAWWFREYDSTSGPVWAHLSATQFVTGVGDGDPTPAGPSLALLGSHPNPFKFGTAVRFSLPREADVRLDVYDLQGRHVSRVAGGRLAAGPQQLQVLGQSWRSGVYLYRLRMIDPATGVELASANGRMLKVN</sequence>
<gene>
    <name evidence="2" type="ORF">HOP12_04700</name>
</gene>
<dbReference type="Proteomes" id="UP000580839">
    <property type="component" value="Unassembled WGS sequence"/>
</dbReference>
<protein>
    <submittedName>
        <fullName evidence="2">T9SS type A sorting domain-containing protein</fullName>
    </submittedName>
</protein>
<evidence type="ECO:0000313" key="3">
    <source>
        <dbReference type="Proteomes" id="UP000580839"/>
    </source>
</evidence>
<keyword evidence="1" id="KW-0732">Signal</keyword>
<comment type="caution">
    <text evidence="2">The sequence shown here is derived from an EMBL/GenBank/DDBJ whole genome shotgun (WGS) entry which is preliminary data.</text>
</comment>
<feature type="chain" id="PRO_5032378331" evidence="1">
    <location>
        <begin position="22"/>
        <end position="641"/>
    </location>
</feature>
<proteinExistence type="predicted"/>
<evidence type="ECO:0000313" key="2">
    <source>
        <dbReference type="EMBL" id="NOT33453.1"/>
    </source>
</evidence>
<organism evidence="2 3">
    <name type="scientific">Eiseniibacteriota bacterium</name>
    <dbReference type="NCBI Taxonomy" id="2212470"/>
    <lineage>
        <taxon>Bacteria</taxon>
        <taxon>Candidatus Eiseniibacteriota</taxon>
    </lineage>
</organism>
<dbReference type="AlphaFoldDB" id="A0A849SIM1"/>
<feature type="signal peptide" evidence="1">
    <location>
        <begin position="1"/>
        <end position="21"/>
    </location>
</feature>
<reference evidence="2 3" key="1">
    <citation type="submission" date="2020-04" db="EMBL/GenBank/DDBJ databases">
        <title>Metagenomic profiling of ammonia- and methane-oxidizing microorganisms in a Dutch drinking water treatment plant.</title>
        <authorList>
            <person name="Poghosyan L."/>
            <person name="Leucker S."/>
        </authorList>
    </citation>
    <scope>NUCLEOTIDE SEQUENCE [LARGE SCALE GENOMIC DNA]</scope>
    <source>
        <strain evidence="2">S-RSF-IL-03</strain>
    </source>
</reference>
<dbReference type="EMBL" id="JABFRW010000051">
    <property type="protein sequence ID" value="NOT33453.1"/>
    <property type="molecule type" value="Genomic_DNA"/>
</dbReference>
<evidence type="ECO:0000256" key="1">
    <source>
        <dbReference type="SAM" id="SignalP"/>
    </source>
</evidence>
<name>A0A849SIM1_UNCEI</name>